<keyword evidence="3" id="KW-1185">Reference proteome</keyword>
<dbReference type="Proteomes" id="UP000751190">
    <property type="component" value="Unassembled WGS sequence"/>
</dbReference>
<keyword evidence="1" id="KW-0732">Signal</keyword>
<evidence type="ECO:0000256" key="1">
    <source>
        <dbReference type="SAM" id="SignalP"/>
    </source>
</evidence>
<sequence length="354" mass="38506">MAPARRSALRCAATLTIHLLLPSLVACAKAGVLPAPAPAPTPVEPVTRASDEGTLDRWRAYLAAVYSEPTLSNEFARDMLGSLEWVYRCSPGPLPFDPFDAFAVTPRARAALARSRPPVHCAHLPPDAPTRDTPRIVSLLEHVPMGAGFMGANWTDGMQAHEPYGFFVRARGAPAPAPENTWIEVLRVRNPYEGEEGHAHGYAVHGRMRFGGTWYYAVRGSGVWLNVGRTLVANKTWPSHARQQIAINEARRAGYDTLQYPWLWQFGMHEVVDLRTYYGRAAMSAARERAQPSARVCPPAGVLRAGLRAQLECGCSEAQRLLNCGGALAAHAGASATLDARAPLVSAQIFNERV</sequence>
<feature type="chain" id="PRO_5035284789" evidence="1">
    <location>
        <begin position="28"/>
        <end position="354"/>
    </location>
</feature>
<evidence type="ECO:0000313" key="3">
    <source>
        <dbReference type="Proteomes" id="UP000751190"/>
    </source>
</evidence>
<evidence type="ECO:0000313" key="2">
    <source>
        <dbReference type="EMBL" id="KAG8462199.1"/>
    </source>
</evidence>
<feature type="signal peptide" evidence="1">
    <location>
        <begin position="1"/>
        <end position="27"/>
    </location>
</feature>
<gene>
    <name evidence="2" type="ORF">KFE25_011649</name>
</gene>
<comment type="caution">
    <text evidence="2">The sequence shown here is derived from an EMBL/GenBank/DDBJ whole genome shotgun (WGS) entry which is preliminary data.</text>
</comment>
<reference evidence="2" key="1">
    <citation type="submission" date="2021-05" db="EMBL/GenBank/DDBJ databases">
        <title>The genome of the haptophyte Pavlova lutheri (Diacronema luteri, Pavlovales) - a model for lipid biosynthesis in eukaryotic algae.</title>
        <authorList>
            <person name="Hulatt C.J."/>
            <person name="Posewitz M.C."/>
        </authorList>
    </citation>
    <scope>NUCLEOTIDE SEQUENCE</scope>
    <source>
        <strain evidence="2">NIVA-4/92</strain>
    </source>
</reference>
<organism evidence="2 3">
    <name type="scientific">Diacronema lutheri</name>
    <name type="common">Unicellular marine alga</name>
    <name type="synonym">Monochrysis lutheri</name>
    <dbReference type="NCBI Taxonomy" id="2081491"/>
    <lineage>
        <taxon>Eukaryota</taxon>
        <taxon>Haptista</taxon>
        <taxon>Haptophyta</taxon>
        <taxon>Pavlovophyceae</taxon>
        <taxon>Pavlovales</taxon>
        <taxon>Pavlovaceae</taxon>
        <taxon>Diacronema</taxon>
    </lineage>
</organism>
<proteinExistence type="predicted"/>
<protein>
    <submittedName>
        <fullName evidence="2">Uncharacterized protein</fullName>
    </submittedName>
</protein>
<accession>A0A8J5XKH2</accession>
<name>A0A8J5XKH2_DIALT</name>
<dbReference type="PROSITE" id="PS51257">
    <property type="entry name" value="PROKAR_LIPOPROTEIN"/>
    <property type="match status" value="1"/>
</dbReference>
<dbReference type="AlphaFoldDB" id="A0A8J5XKH2"/>
<dbReference type="EMBL" id="JAGTXO010000022">
    <property type="protein sequence ID" value="KAG8462199.1"/>
    <property type="molecule type" value="Genomic_DNA"/>
</dbReference>